<feature type="compositionally biased region" description="Polar residues" evidence="2">
    <location>
        <begin position="339"/>
        <end position="382"/>
    </location>
</feature>
<dbReference type="SUPFAM" id="SSF50729">
    <property type="entry name" value="PH domain-like"/>
    <property type="match status" value="1"/>
</dbReference>
<feature type="compositionally biased region" description="Low complexity" evidence="2">
    <location>
        <begin position="417"/>
        <end position="448"/>
    </location>
</feature>
<feature type="region of interest" description="Disordered" evidence="2">
    <location>
        <begin position="1089"/>
        <end position="1161"/>
    </location>
</feature>
<feature type="compositionally biased region" description="Polar residues" evidence="2">
    <location>
        <begin position="1144"/>
        <end position="1156"/>
    </location>
</feature>
<dbReference type="SUPFAM" id="SSF48425">
    <property type="entry name" value="Sec7 domain"/>
    <property type="match status" value="1"/>
</dbReference>
<dbReference type="SMART" id="SM00233">
    <property type="entry name" value="PH"/>
    <property type="match status" value="1"/>
</dbReference>
<dbReference type="PANTHER" id="PTHR10663">
    <property type="entry name" value="GUANYL-NUCLEOTIDE EXCHANGE FACTOR"/>
    <property type="match status" value="1"/>
</dbReference>
<feature type="region of interest" description="Disordered" evidence="2">
    <location>
        <begin position="1367"/>
        <end position="1563"/>
    </location>
</feature>
<dbReference type="Gene3D" id="1.10.1000.11">
    <property type="entry name" value="Arf Nucleotide-binding Site Opener,domain 2"/>
    <property type="match status" value="1"/>
</dbReference>
<gene>
    <name evidence="5" type="ORF">DL546_007447</name>
</gene>
<dbReference type="GO" id="GO:0032012">
    <property type="term" value="P:regulation of ARF protein signal transduction"/>
    <property type="evidence" value="ECO:0007669"/>
    <property type="project" value="InterPro"/>
</dbReference>
<dbReference type="GO" id="GO:0005085">
    <property type="term" value="F:guanyl-nucleotide exchange factor activity"/>
    <property type="evidence" value="ECO:0007669"/>
    <property type="project" value="InterPro"/>
</dbReference>
<evidence type="ECO:0000313" key="6">
    <source>
        <dbReference type="Proteomes" id="UP000275385"/>
    </source>
</evidence>
<feature type="compositionally biased region" description="Polar residues" evidence="2">
    <location>
        <begin position="1452"/>
        <end position="1470"/>
    </location>
</feature>
<accession>A0A420YDL2</accession>
<name>A0A420YDL2_9PEZI</name>
<evidence type="ECO:0000256" key="2">
    <source>
        <dbReference type="SAM" id="MobiDB-lite"/>
    </source>
</evidence>
<dbReference type="CDD" id="cd00171">
    <property type="entry name" value="Sec7"/>
    <property type="match status" value="1"/>
</dbReference>
<feature type="compositionally biased region" description="Basic and acidic residues" evidence="2">
    <location>
        <begin position="14"/>
        <end position="26"/>
    </location>
</feature>
<feature type="compositionally biased region" description="Polar residues" evidence="2">
    <location>
        <begin position="1552"/>
        <end position="1563"/>
    </location>
</feature>
<dbReference type="InterPro" id="IPR035999">
    <property type="entry name" value="Sec7_dom_sf"/>
</dbReference>
<evidence type="ECO:0000313" key="5">
    <source>
        <dbReference type="EMBL" id="RKU45995.1"/>
    </source>
</evidence>
<dbReference type="PANTHER" id="PTHR10663:SF405">
    <property type="entry name" value="ARF GUANINE NUCLEOTIDE EXCHANGE FACTOR SYT1"/>
    <property type="match status" value="1"/>
</dbReference>
<dbReference type="InterPro" id="IPR000904">
    <property type="entry name" value="Sec7_dom"/>
</dbReference>
<feature type="domain" description="SEC7" evidence="4">
    <location>
        <begin position="484"/>
        <end position="685"/>
    </location>
</feature>
<keyword evidence="6" id="KW-1185">Reference proteome</keyword>
<sequence>MPFLRRRGVQASESDMRRHNDHEQRANSHHATRFHTLPRFPSKRPPSRDDYFTEEPASSSTSLPSVPETGSSTTPAVVFVPAPPITPPNDGIPSATPVASGESTTDISDRPASPPVQEESSRHRRFSMLRFRNASDSQLAAKARLQAAAEIPPPTPRPPEIITTAPTLEFESSQNKLLSAKLLARSRRSGEEPRSERHVGAGDDVHASSVPSALVELVRKEKEREGRRKTMLPQGAVSGKHSVTFDETSRPSLSGPPAYGEDHASALALPVNRLSESSRSDGSSNDTRVYGSTTTTTHTVHTTTTFFRLPRRKSKAPEPLFPINHLPKKGKASFGDVPANTTTTSTSSFPALSPSESNTSSRSQGPPSGAESQRTPTKSRPSSIGRGLTTPPAAPALQPNFGALFGKSSSPATVLFRPSSRNSGPSSPTRAQLMRGRSSTLSSLGRNSPRVSIEDHLAPPTLRTSSSTGRKSFGELLGLSRIRQESTASGRSSLTAAATPLSGNSKQNSLQLPRESQSLVLPERRDDDTPAKYLARLEEVVSRSVIAAAVSKGTDTFSQAVLRSYMRGFIFFGDPMDMAIRKLLMIAELPKETQQIDRTLQAFANRYHECNPGIYASPDQAYFIAFSLLILHTDVFNKNNKHKMQKQDYLKNTQNEGIFNEILEVFYDNITYTPFIHVEDEIDINGERIIAHKAKKKAPSIFPNGTPDAAKKALKEPIDPYTLIIDNRLDILRPNLKDVMHIEEHYNYLGTAKVLNLKELQSTFFKTGVLQIISLRSRPDAFMTEQTTANPQEAHPGVIDIKITKVGLLWRKDAKKKRTRSPWQEWGAILTGAQLYFFRNTAWIKNLMHQHETHVKQGHEGMPVIFKPPLDDFKPDALLPTDGAVALHDATYKKHKNAFTYVRHGGFEEVLLADNEDEMNDWLAKLNYAAAFRTSGVRMRGVVGGGYDGQGRRAIRRLDSEGMSTQVQTPSGEVTITKSRIDHKMVQDILTARREIMAQKIADANEKLEHLDKQLDLQLRNARHMQILAPIHPKTREGMLLSAARLAAQLKWTRIEMWKVKCHRDILLMDLEEERQLFGLSDEVLGAEAASSSTSPEKSASNHAQIETAASPHSSHSPLTPSMTRTSTVTGRSERVSDSLATEVFQTPPTSATTPNLHRHQNSWELPNLNFDRTGGINFRKASISSGISSHSTLATPPRKTVSSSSVPLKEKAPVEGDKANEVDAGEQSLLEQAGLIGSEAGKVPSDGKASESALTEGEDSHHGHKHHHFTSTDRNSKIRRSLQRTLREGAGHLSQHALGSRRGRDSSSGPGVPASSGDKGRGAADTTAPEVLTRGSGSFVVHGKKASVITFGTELQGLSPDDRLRQQRNRAAQAQNPASSDSLSSPLAGTAPEETQLRDSSLGPDYRAVLTAAANSDGLERRESAASASTATARSFRELHRKYSVARKAARSTSAGSSAHPSLTVPSSDTDSEVAVSFSDGRHTPLPPIDDEEDIGSRRRHSDSYDDDYEDDLPTATGDRRTQFFTPDPPASPTEKGKGKEKETEKSEGEQLSSPPLQAVSA</sequence>
<organism evidence="5 6">
    <name type="scientific">Coniochaeta pulveracea</name>
    <dbReference type="NCBI Taxonomy" id="177199"/>
    <lineage>
        <taxon>Eukaryota</taxon>
        <taxon>Fungi</taxon>
        <taxon>Dikarya</taxon>
        <taxon>Ascomycota</taxon>
        <taxon>Pezizomycotina</taxon>
        <taxon>Sordariomycetes</taxon>
        <taxon>Sordariomycetidae</taxon>
        <taxon>Coniochaetales</taxon>
        <taxon>Coniochaetaceae</taxon>
        <taxon>Coniochaeta</taxon>
    </lineage>
</organism>
<evidence type="ECO:0000259" key="4">
    <source>
        <dbReference type="PROSITE" id="PS50190"/>
    </source>
</evidence>
<feature type="compositionally biased region" description="Basic and acidic residues" evidence="2">
    <location>
        <begin position="1209"/>
        <end position="1222"/>
    </location>
</feature>
<feature type="region of interest" description="Disordered" evidence="2">
    <location>
        <begin position="184"/>
        <end position="470"/>
    </location>
</feature>
<feature type="compositionally biased region" description="Low complexity" evidence="2">
    <location>
        <begin position="293"/>
        <end position="305"/>
    </location>
</feature>
<dbReference type="Gene3D" id="2.30.29.30">
    <property type="entry name" value="Pleckstrin-homology domain (PH domain)/Phosphotyrosine-binding domain (PTB)"/>
    <property type="match status" value="1"/>
</dbReference>
<feature type="compositionally biased region" description="Polar residues" evidence="2">
    <location>
        <begin position="56"/>
        <end position="72"/>
    </location>
</feature>
<proteinExistence type="predicted"/>
<dbReference type="Pfam" id="PF01369">
    <property type="entry name" value="Sec7"/>
    <property type="match status" value="1"/>
</dbReference>
<feature type="compositionally biased region" description="Basic and acidic residues" evidence="2">
    <location>
        <begin position="188"/>
        <end position="206"/>
    </location>
</feature>
<evidence type="ECO:0000256" key="1">
    <source>
        <dbReference type="SAM" id="Coils"/>
    </source>
</evidence>
<evidence type="ECO:0008006" key="7">
    <source>
        <dbReference type="Google" id="ProtNLM"/>
    </source>
</evidence>
<feature type="region of interest" description="Disordered" evidence="2">
    <location>
        <begin position="1188"/>
        <end position="1223"/>
    </location>
</feature>
<feature type="region of interest" description="Disordered" evidence="2">
    <location>
        <begin position="1237"/>
        <end position="1332"/>
    </location>
</feature>
<keyword evidence="1" id="KW-0175">Coiled coil</keyword>
<feature type="compositionally biased region" description="Low complexity" evidence="2">
    <location>
        <begin position="1089"/>
        <end position="1101"/>
    </location>
</feature>
<feature type="compositionally biased region" description="Low complexity" evidence="2">
    <location>
        <begin position="275"/>
        <end position="284"/>
    </location>
</feature>
<dbReference type="EMBL" id="QVQW01000017">
    <property type="protein sequence ID" value="RKU45995.1"/>
    <property type="molecule type" value="Genomic_DNA"/>
</dbReference>
<comment type="caution">
    <text evidence="5">The sequence shown here is derived from an EMBL/GenBank/DDBJ whole genome shotgun (WGS) entry which is preliminary data.</text>
</comment>
<feature type="compositionally biased region" description="Low complexity" evidence="2">
    <location>
        <begin position="1370"/>
        <end position="1389"/>
    </location>
</feature>
<feature type="compositionally biased region" description="Basic and acidic residues" evidence="2">
    <location>
        <begin position="1536"/>
        <end position="1550"/>
    </location>
</feature>
<feature type="coiled-coil region" evidence="1">
    <location>
        <begin position="994"/>
        <end position="1021"/>
    </location>
</feature>
<dbReference type="InterPro" id="IPR023394">
    <property type="entry name" value="Sec7_C_sf"/>
</dbReference>
<feature type="region of interest" description="Disordered" evidence="2">
    <location>
        <begin position="1"/>
        <end position="124"/>
    </location>
</feature>
<dbReference type="PROSITE" id="PS50190">
    <property type="entry name" value="SEC7"/>
    <property type="match status" value="1"/>
</dbReference>
<feature type="compositionally biased region" description="Basic and acidic residues" evidence="2">
    <location>
        <begin position="217"/>
        <end position="228"/>
    </location>
</feature>
<dbReference type="InterPro" id="IPR001849">
    <property type="entry name" value="PH_domain"/>
</dbReference>
<feature type="domain" description="PH" evidence="3">
    <location>
        <begin position="802"/>
        <end position="931"/>
    </location>
</feature>
<evidence type="ECO:0000259" key="3">
    <source>
        <dbReference type="PROSITE" id="PS50003"/>
    </source>
</evidence>
<feature type="compositionally biased region" description="Low complexity" evidence="2">
    <location>
        <begin position="1108"/>
        <end position="1122"/>
    </location>
</feature>
<dbReference type="InterPro" id="IPR011993">
    <property type="entry name" value="PH-like_dom_sf"/>
</dbReference>
<dbReference type="PROSITE" id="PS50003">
    <property type="entry name" value="PH_DOMAIN"/>
    <property type="match status" value="1"/>
</dbReference>
<dbReference type="SMART" id="SM00222">
    <property type="entry name" value="Sec7"/>
    <property type="match status" value="1"/>
</dbReference>
<feature type="compositionally biased region" description="Polar residues" evidence="2">
    <location>
        <begin position="487"/>
        <end position="519"/>
    </location>
</feature>
<dbReference type="STRING" id="177199.A0A420YDL2"/>
<feature type="region of interest" description="Disordered" evidence="2">
    <location>
        <begin position="487"/>
        <end position="525"/>
    </location>
</feature>
<feature type="compositionally biased region" description="Low complexity" evidence="2">
    <location>
        <begin position="1426"/>
        <end position="1435"/>
    </location>
</feature>
<protein>
    <recommendedName>
        <fullName evidence="7">Protein transport protein sec73</fullName>
    </recommendedName>
</protein>
<feature type="compositionally biased region" description="Basic residues" evidence="2">
    <location>
        <begin position="1440"/>
        <end position="1451"/>
    </location>
</feature>
<dbReference type="Proteomes" id="UP000275385">
    <property type="component" value="Unassembled WGS sequence"/>
</dbReference>
<reference evidence="5 6" key="1">
    <citation type="submission" date="2018-08" db="EMBL/GenBank/DDBJ databases">
        <title>Draft genome of the lignicolous fungus Coniochaeta pulveracea.</title>
        <authorList>
            <person name="Borstlap C.J."/>
            <person name="De Witt R.N."/>
            <person name="Botha A."/>
            <person name="Volschenk H."/>
        </authorList>
    </citation>
    <scope>NUCLEOTIDE SEQUENCE [LARGE SCALE GENOMIC DNA]</scope>
    <source>
        <strain evidence="5 6">CAB683</strain>
    </source>
</reference>
<feature type="compositionally biased region" description="Low complexity" evidence="2">
    <location>
        <begin position="1307"/>
        <end position="1318"/>
    </location>
</feature>
<dbReference type="OrthoDB" id="430364at2759"/>